<dbReference type="EMBL" id="CAADFD010000243">
    <property type="protein sequence ID" value="VFJ71944.1"/>
    <property type="molecule type" value="Genomic_DNA"/>
</dbReference>
<proteinExistence type="predicted"/>
<evidence type="ECO:0000313" key="4">
    <source>
        <dbReference type="EMBL" id="VFJ65341.1"/>
    </source>
</evidence>
<evidence type="ECO:0000259" key="3">
    <source>
        <dbReference type="Pfam" id="PF02371"/>
    </source>
</evidence>
<feature type="domain" description="Transposase IS116/IS110/IS902 C-terminal" evidence="3">
    <location>
        <begin position="198"/>
        <end position="283"/>
    </location>
</feature>
<protein>
    <submittedName>
        <fullName evidence="4">Transposase</fullName>
    </submittedName>
</protein>
<reference evidence="4" key="1">
    <citation type="submission" date="2019-02" db="EMBL/GenBank/DDBJ databases">
        <authorList>
            <person name="Gruber-Vodicka R. H."/>
            <person name="Seah K. B. B."/>
        </authorList>
    </citation>
    <scope>NUCLEOTIDE SEQUENCE</scope>
    <source>
        <strain evidence="5">BECK_BZ106</strain>
        <strain evidence="4">BECK_BZ15</strain>
    </source>
</reference>
<dbReference type="InterPro" id="IPR002525">
    <property type="entry name" value="Transp_IS110-like_N"/>
</dbReference>
<gene>
    <name evidence="4" type="ORF">BECKFW1821A_GA0114235_11991</name>
    <name evidence="5" type="ORF">BECKFW1821B_GA0114236_12431</name>
</gene>
<keyword evidence="1" id="KW-0175">Coiled coil</keyword>
<dbReference type="InterPro" id="IPR003346">
    <property type="entry name" value="Transposase_20"/>
</dbReference>
<dbReference type="PANTHER" id="PTHR33055:SF3">
    <property type="entry name" value="PUTATIVE TRANSPOSASE FOR IS117-RELATED"/>
    <property type="match status" value="1"/>
</dbReference>
<dbReference type="GO" id="GO:0004803">
    <property type="term" value="F:transposase activity"/>
    <property type="evidence" value="ECO:0007669"/>
    <property type="project" value="InterPro"/>
</dbReference>
<feature type="domain" description="Transposase IS110-like N-terminal" evidence="2">
    <location>
        <begin position="4"/>
        <end position="149"/>
    </location>
</feature>
<dbReference type="EMBL" id="CAADEW010000199">
    <property type="protein sequence ID" value="VFJ65341.1"/>
    <property type="molecule type" value="Genomic_DNA"/>
</dbReference>
<accession>A0A450TE83</accession>
<evidence type="ECO:0000313" key="5">
    <source>
        <dbReference type="EMBL" id="VFJ71944.1"/>
    </source>
</evidence>
<sequence>MNVAGIDVAHKTLDVVIRKNGKTTKACSFENTSTGHRRLDETLRKARVTRVGLEATGVYHFDLAVMLHQSNRFELMVINPKAAKHYAQARMTRSKTDALDAAMLAEFVEHMPFEPWQCPDGSKLALRVATRRLAALTKQRTQAKNQLHASQQSQFIPEFVTDDIELTIARLDQQIDSMLANVLSLVEKDSNLKTIFDRLLTVKGISSKSAIALMGEILVLPEDMSARQWVAMAGLDPRQHQSGTSVDKPARISKAGNKYLRSALYMPALSASRTEEHVRGYYQHLIEQRHLKKIQAVCAVMRKLLHAIHAMLSNQSNFDGSRFYCAPAQNAH</sequence>
<dbReference type="Pfam" id="PF01548">
    <property type="entry name" value="DEDD_Tnp_IS110"/>
    <property type="match status" value="1"/>
</dbReference>
<dbReference type="GO" id="GO:0006313">
    <property type="term" value="P:DNA transposition"/>
    <property type="evidence" value="ECO:0007669"/>
    <property type="project" value="InterPro"/>
</dbReference>
<dbReference type="InterPro" id="IPR047650">
    <property type="entry name" value="Transpos_IS110"/>
</dbReference>
<organism evidence="4">
    <name type="scientific">Candidatus Kentrum sp. FW</name>
    <dbReference type="NCBI Taxonomy" id="2126338"/>
    <lineage>
        <taxon>Bacteria</taxon>
        <taxon>Pseudomonadati</taxon>
        <taxon>Pseudomonadota</taxon>
        <taxon>Gammaproteobacteria</taxon>
        <taxon>Candidatus Kentrum</taxon>
    </lineage>
</organism>
<evidence type="ECO:0000259" key="2">
    <source>
        <dbReference type="Pfam" id="PF01548"/>
    </source>
</evidence>
<dbReference type="Pfam" id="PF02371">
    <property type="entry name" value="Transposase_20"/>
    <property type="match status" value="1"/>
</dbReference>
<dbReference type="GO" id="GO:0003677">
    <property type="term" value="F:DNA binding"/>
    <property type="evidence" value="ECO:0007669"/>
    <property type="project" value="InterPro"/>
</dbReference>
<dbReference type="NCBIfam" id="NF033542">
    <property type="entry name" value="transpos_IS110"/>
    <property type="match status" value="1"/>
</dbReference>
<dbReference type="AlphaFoldDB" id="A0A450TE83"/>
<evidence type="ECO:0000256" key="1">
    <source>
        <dbReference type="SAM" id="Coils"/>
    </source>
</evidence>
<feature type="coiled-coil region" evidence="1">
    <location>
        <begin position="126"/>
        <end position="153"/>
    </location>
</feature>
<dbReference type="PANTHER" id="PTHR33055">
    <property type="entry name" value="TRANSPOSASE FOR INSERTION SEQUENCE ELEMENT IS1111A"/>
    <property type="match status" value="1"/>
</dbReference>
<name>A0A450TE83_9GAMM</name>